<feature type="non-terminal residue" evidence="8">
    <location>
        <position position="142"/>
    </location>
</feature>
<name>A0A2H0B3X5_9BACT</name>
<dbReference type="EMBL" id="PCSQ01000138">
    <property type="protein sequence ID" value="PIP51770.1"/>
    <property type="molecule type" value="Genomic_DNA"/>
</dbReference>
<dbReference type="PANTHER" id="PTHR30619">
    <property type="entry name" value="DNA INTERNALIZATION/COMPETENCE PROTEIN COMEC/REC2"/>
    <property type="match status" value="1"/>
</dbReference>
<evidence type="ECO:0000256" key="4">
    <source>
        <dbReference type="ARBA" id="ARBA00022989"/>
    </source>
</evidence>
<evidence type="ECO:0000256" key="6">
    <source>
        <dbReference type="SAM" id="Phobius"/>
    </source>
</evidence>
<reference evidence="8 9" key="1">
    <citation type="submission" date="2017-09" db="EMBL/GenBank/DDBJ databases">
        <title>Depth-based differentiation of microbial function through sediment-hosted aquifers and enrichment of novel symbionts in the deep terrestrial subsurface.</title>
        <authorList>
            <person name="Probst A.J."/>
            <person name="Ladd B."/>
            <person name="Jarett J.K."/>
            <person name="Geller-Mcgrath D.E."/>
            <person name="Sieber C.M."/>
            <person name="Emerson J.B."/>
            <person name="Anantharaman K."/>
            <person name="Thomas B.C."/>
            <person name="Malmstrom R."/>
            <person name="Stieglmeier M."/>
            <person name="Klingl A."/>
            <person name="Woyke T."/>
            <person name="Ryan C.M."/>
            <person name="Banfield J.F."/>
        </authorList>
    </citation>
    <scope>NUCLEOTIDE SEQUENCE [LARGE SCALE GENOMIC DNA]</scope>
    <source>
        <strain evidence="8">CG23_combo_of_CG06-09_8_20_14_all_47_9</strain>
    </source>
</reference>
<keyword evidence="4 6" id="KW-1133">Transmembrane helix</keyword>
<dbReference type="NCBIfam" id="TIGR00360">
    <property type="entry name" value="ComEC_N-term"/>
    <property type="match status" value="1"/>
</dbReference>
<evidence type="ECO:0000256" key="2">
    <source>
        <dbReference type="ARBA" id="ARBA00022475"/>
    </source>
</evidence>
<accession>A0A2H0B3X5</accession>
<feature type="transmembrane region" description="Helical" evidence="6">
    <location>
        <begin position="90"/>
        <end position="107"/>
    </location>
</feature>
<protein>
    <submittedName>
        <fullName evidence="8">Competence protein ComEC</fullName>
    </submittedName>
</protein>
<dbReference type="PANTHER" id="PTHR30619:SF1">
    <property type="entry name" value="RECOMBINATION PROTEIN 2"/>
    <property type="match status" value="1"/>
</dbReference>
<feature type="domain" description="ComEC/Rec2-related protein" evidence="7">
    <location>
        <begin position="2"/>
        <end position="109"/>
    </location>
</feature>
<keyword evidence="2" id="KW-1003">Cell membrane</keyword>
<organism evidence="8 9">
    <name type="scientific">Candidatus Beckwithbacteria bacterium CG23_combo_of_CG06-09_8_20_14_all_47_9</name>
    <dbReference type="NCBI Taxonomy" id="1974498"/>
    <lineage>
        <taxon>Bacteria</taxon>
        <taxon>Candidatus Beckwithiibacteriota</taxon>
    </lineage>
</organism>
<dbReference type="InterPro" id="IPR052159">
    <property type="entry name" value="Competence_DNA_uptake"/>
</dbReference>
<dbReference type="Pfam" id="PF03772">
    <property type="entry name" value="Competence"/>
    <property type="match status" value="1"/>
</dbReference>
<keyword evidence="3 6" id="KW-0812">Transmembrane</keyword>
<evidence type="ECO:0000256" key="1">
    <source>
        <dbReference type="ARBA" id="ARBA00004651"/>
    </source>
</evidence>
<evidence type="ECO:0000313" key="8">
    <source>
        <dbReference type="EMBL" id="PIP51770.1"/>
    </source>
</evidence>
<dbReference type="AlphaFoldDB" id="A0A2H0B3X5"/>
<evidence type="ECO:0000256" key="5">
    <source>
        <dbReference type="ARBA" id="ARBA00023136"/>
    </source>
</evidence>
<proteinExistence type="predicted"/>
<comment type="subcellular location">
    <subcellularLocation>
        <location evidence="1">Cell membrane</location>
        <topology evidence="1">Multi-pass membrane protein</topology>
    </subcellularLocation>
</comment>
<evidence type="ECO:0000313" key="9">
    <source>
        <dbReference type="Proteomes" id="UP000231081"/>
    </source>
</evidence>
<sequence>MSIIIAILLSLGILVFGRQRSIYIWLTLALTWLYTLLAGMHPPVIRAAIMGSLFLIAEYLGRQRSAIIALAFAAAVMVGIQPQLLWSVSFQLSFLAMAGLVLFYPYFQTWGRKGVALLFKNREKIVPTASIITDGFAATLAA</sequence>
<dbReference type="InterPro" id="IPR004477">
    <property type="entry name" value="ComEC_N"/>
</dbReference>
<dbReference type="GO" id="GO:0005886">
    <property type="term" value="C:plasma membrane"/>
    <property type="evidence" value="ECO:0007669"/>
    <property type="project" value="UniProtKB-SubCell"/>
</dbReference>
<keyword evidence="5 6" id="KW-0472">Membrane</keyword>
<feature type="transmembrane region" description="Helical" evidence="6">
    <location>
        <begin position="44"/>
        <end position="60"/>
    </location>
</feature>
<evidence type="ECO:0000259" key="7">
    <source>
        <dbReference type="Pfam" id="PF03772"/>
    </source>
</evidence>
<evidence type="ECO:0000256" key="3">
    <source>
        <dbReference type="ARBA" id="ARBA00022692"/>
    </source>
</evidence>
<feature type="transmembrane region" description="Helical" evidence="6">
    <location>
        <begin position="67"/>
        <end position="84"/>
    </location>
</feature>
<gene>
    <name evidence="8" type="ORF">COX09_05270</name>
</gene>
<comment type="caution">
    <text evidence="8">The sequence shown here is derived from an EMBL/GenBank/DDBJ whole genome shotgun (WGS) entry which is preliminary data.</text>
</comment>
<dbReference type="Proteomes" id="UP000231081">
    <property type="component" value="Unassembled WGS sequence"/>
</dbReference>